<name>A0A191ZW18_9RALS</name>
<dbReference type="EMBL" id="CP016022">
    <property type="protein sequence ID" value="ANJ72278.1"/>
    <property type="molecule type" value="Genomic_DNA"/>
</dbReference>
<accession>A0A191ZW18</accession>
<evidence type="ECO:0000313" key="1">
    <source>
        <dbReference type="EMBL" id="ANJ72278.1"/>
    </source>
</evidence>
<dbReference type="Proteomes" id="UP000078572">
    <property type="component" value="Chromosome 1"/>
</dbReference>
<organism evidence="1 2">
    <name type="scientific">Ralstonia insidiosa</name>
    <dbReference type="NCBI Taxonomy" id="190721"/>
    <lineage>
        <taxon>Bacteria</taxon>
        <taxon>Pseudomonadati</taxon>
        <taxon>Pseudomonadota</taxon>
        <taxon>Betaproteobacteria</taxon>
        <taxon>Burkholderiales</taxon>
        <taxon>Burkholderiaceae</taxon>
        <taxon>Ralstonia</taxon>
    </lineage>
</organism>
<keyword evidence="2" id="KW-1185">Reference proteome</keyword>
<protein>
    <submittedName>
        <fullName evidence="1">Uncharacterized protein</fullName>
    </submittedName>
</protein>
<proteinExistence type="predicted"/>
<dbReference type="GeneID" id="61525815"/>
<evidence type="ECO:0000313" key="2">
    <source>
        <dbReference type="Proteomes" id="UP000078572"/>
    </source>
</evidence>
<dbReference type="OrthoDB" id="9134324at2"/>
<sequence>MFILATHCQYKNRLQQFYGDSLVEVIKKGKEFDDQDNKISLKQNGNLLIFTWRDSEQVTIDITDGNYLVKVCDFLDEASEWLSDGNYEYKSQYIIFDTDNPDQGYRRAGGKVEGASLATVRDRANRRTPNVNYTLKSIKTGEQAAWLAMPPKFLSDEGCFTTYEQGKSVDAWLGNPSNDKQKAKFLAKLNMKTGKEPTQEQLGAVSLEAVKKLQLTKFVKTNPKKT</sequence>
<reference evidence="2" key="1">
    <citation type="submission" date="2016-06" db="EMBL/GenBank/DDBJ databases">
        <authorList>
            <person name="Xu Y."/>
            <person name="Nagy A."/>
            <person name="Yan X."/>
            <person name="Kim S.W."/>
            <person name="Haley B."/>
            <person name="Liu N.T."/>
            <person name="Nou X."/>
        </authorList>
    </citation>
    <scope>NUCLEOTIDE SEQUENCE [LARGE SCALE GENOMIC DNA]</scope>
    <source>
        <strain evidence="2">ATCC 49129</strain>
    </source>
</reference>
<dbReference type="AlphaFoldDB" id="A0A191ZW18"/>
<gene>
    <name evidence="1" type="ORF">A9Y76_07265</name>
</gene>
<dbReference type="RefSeq" id="WP_064803100.1">
    <property type="nucleotide sequence ID" value="NZ_CP016022.1"/>
</dbReference>